<sequence length="221" mass="25790">MPPFTGTAPSTADRPPSHSDYRFGEPAIVNYIAFKKWIIVRFKMITNFLNKFFFGDLYEISIPISNSMIEELISKRNSLIDMEFSNEEIENLPFRKDLSIWRNKNLFDKGSSFILRNIKDSYTSYRYHRPPFFNGRVTNNNRLEGKIKVSIIFYLRFIFHSLFSVIFGVSLFILNQNSMDTKIIALLILSGLVLFMTLYSSIDVYKEASELSRRILQLSGE</sequence>
<evidence type="ECO:0000256" key="1">
    <source>
        <dbReference type="SAM" id="Phobius"/>
    </source>
</evidence>
<comment type="caution">
    <text evidence="2">The sequence shown here is derived from an EMBL/GenBank/DDBJ whole genome shotgun (WGS) entry which is preliminary data.</text>
</comment>
<keyword evidence="3" id="KW-1185">Reference proteome</keyword>
<dbReference type="RefSeq" id="WP_264137947.1">
    <property type="nucleotide sequence ID" value="NZ_JAOYOD010000001.1"/>
</dbReference>
<reference evidence="2 3" key="1">
    <citation type="submission" date="2022-10" db="EMBL/GenBank/DDBJ databases">
        <title>Comparative genomics and taxonomic characterization of three novel marine species of genus Reichenbachiella exhibiting antioxidant and polysaccharide degradation activities.</title>
        <authorList>
            <person name="Muhammad N."/>
            <person name="Lee Y.-J."/>
            <person name="Ko J."/>
            <person name="Kim S.-G."/>
        </authorList>
    </citation>
    <scope>NUCLEOTIDE SEQUENCE [LARGE SCALE GENOMIC DNA]</scope>
    <source>
        <strain evidence="2 3">ABR2-5</strain>
    </source>
</reference>
<feature type="transmembrane region" description="Helical" evidence="1">
    <location>
        <begin position="151"/>
        <end position="174"/>
    </location>
</feature>
<keyword evidence="1" id="KW-0472">Membrane</keyword>
<accession>A0ABT3CUG2</accession>
<protein>
    <recommendedName>
        <fullName evidence="4">SMODS and SLOG-associating 2TM effector domain-containing protein</fullName>
    </recommendedName>
</protein>
<evidence type="ECO:0008006" key="4">
    <source>
        <dbReference type="Google" id="ProtNLM"/>
    </source>
</evidence>
<evidence type="ECO:0000313" key="2">
    <source>
        <dbReference type="EMBL" id="MCV9387120.1"/>
    </source>
</evidence>
<evidence type="ECO:0000313" key="3">
    <source>
        <dbReference type="Proteomes" id="UP001300692"/>
    </source>
</evidence>
<gene>
    <name evidence="2" type="ORF">N7U62_10630</name>
</gene>
<feature type="transmembrane region" description="Helical" evidence="1">
    <location>
        <begin position="183"/>
        <end position="202"/>
    </location>
</feature>
<name>A0ABT3CUG2_9BACT</name>
<dbReference type="Proteomes" id="UP001300692">
    <property type="component" value="Unassembled WGS sequence"/>
</dbReference>
<proteinExistence type="predicted"/>
<dbReference type="EMBL" id="JAOYOD010000001">
    <property type="protein sequence ID" value="MCV9387120.1"/>
    <property type="molecule type" value="Genomic_DNA"/>
</dbReference>
<keyword evidence="1" id="KW-1133">Transmembrane helix</keyword>
<organism evidence="2 3">
    <name type="scientific">Reichenbachiella ulvae</name>
    <dbReference type="NCBI Taxonomy" id="2980104"/>
    <lineage>
        <taxon>Bacteria</taxon>
        <taxon>Pseudomonadati</taxon>
        <taxon>Bacteroidota</taxon>
        <taxon>Cytophagia</taxon>
        <taxon>Cytophagales</taxon>
        <taxon>Reichenbachiellaceae</taxon>
        <taxon>Reichenbachiella</taxon>
    </lineage>
</organism>
<keyword evidence="1" id="KW-0812">Transmembrane</keyword>